<dbReference type="EMBL" id="KP211907">
    <property type="protein sequence ID" value="ANV80768.1"/>
    <property type="molecule type" value="Genomic_DNA"/>
</dbReference>
<sequence>MVERLLPSDDPIAEEVLEWTIKRDSKDITQLMRWMETTEIRRDRQVLLNRAMDLMDEIQYALNRLNELR</sequence>
<proteinExistence type="predicted"/>
<protein>
    <submittedName>
        <fullName evidence="1">Uncharacterized protein</fullName>
    </submittedName>
</protein>
<evidence type="ECO:0000313" key="1">
    <source>
        <dbReference type="EMBL" id="ANV80768.1"/>
    </source>
</evidence>
<dbReference type="AlphaFoldDB" id="A0A1B1TES6"/>
<accession>A0A1B1TES6</accession>
<reference evidence="1" key="1">
    <citation type="submission" date="2014-11" db="EMBL/GenBank/DDBJ databases">
        <authorList>
            <person name="Zhu J."/>
            <person name="Qi W."/>
            <person name="Song R."/>
        </authorList>
    </citation>
    <scope>NUCLEOTIDE SEQUENCE</scope>
</reference>
<reference evidence="1" key="2">
    <citation type="journal article" date="2015" name="ISME J.">
        <title>A new class of marine Euryarchaeota group II from the Mediterranean deep chlorophyll maximum.</title>
        <authorList>
            <person name="Martin-Cuadrado A.B."/>
            <person name="Garcia-Heredia I."/>
            <person name="Molto A.G."/>
            <person name="Lopez-Ubeda R."/>
            <person name="Kimes N."/>
            <person name="Lopez-Garcia P."/>
            <person name="Moreira D."/>
            <person name="Rodriguez-Valera F."/>
        </authorList>
    </citation>
    <scope>NUCLEOTIDE SEQUENCE</scope>
</reference>
<organism evidence="1">
    <name type="scientific">uncultured Poseidoniia archaeon</name>
    <dbReference type="NCBI Taxonomy" id="1697135"/>
    <lineage>
        <taxon>Archaea</taxon>
        <taxon>Methanobacteriati</taxon>
        <taxon>Thermoplasmatota</taxon>
        <taxon>Candidatus Poseidoniia</taxon>
        <taxon>environmental samples</taxon>
    </lineage>
</organism>
<name>A0A1B1TES6_9ARCH</name>